<dbReference type="Gene3D" id="2.70.98.10">
    <property type="match status" value="1"/>
</dbReference>
<dbReference type="InterPro" id="IPR011013">
    <property type="entry name" value="Gal_mutarotase_sf_dom"/>
</dbReference>
<evidence type="ECO:0000313" key="9">
    <source>
        <dbReference type="EMBL" id="RHW29677.1"/>
    </source>
</evidence>
<sequence>MKVDVNNINVNKDQVWKLFTLTNDNGMTVEFMNYGCIITKIQVPDKYGNFENVVLGFEDYQDYRADSFYLGALIGRVAGRIKGASFQLNGKTYTLDANDGDSCLHGGSIGLNQIVWEANPFQDNNRVGVHLCYQCVDGEAGFPGSVRIQVTYSLDNANQFTIQYKAETDQTTPLALTNHSYFNLSGDLKKTIHNHHLVLDSNRFAELDDTMLPTGMLQHVEGTSFDFRKGRELGQGLNDRSWQNQVANNGYDHYFIFNHKLVHQVVMKDFDSGRVLTIKTNEPGVVMYTSNTLTDGLRFAEGISRQYLGVCFETQASPASLHHEGFPSAILQAGETYDKQTIFTFSVEE</sequence>
<name>A0A417YAY8_9BACI</name>
<evidence type="ECO:0000256" key="6">
    <source>
        <dbReference type="PIRSR" id="PIRSR005096-1"/>
    </source>
</evidence>
<feature type="active site" description="Proton acceptor" evidence="6">
    <location>
        <position position="313"/>
    </location>
</feature>
<dbReference type="UniPathway" id="UPA00242"/>
<dbReference type="NCBIfam" id="NF008277">
    <property type="entry name" value="PRK11055.1"/>
    <property type="match status" value="1"/>
</dbReference>
<keyword evidence="10" id="KW-1185">Reference proteome</keyword>
<comment type="caution">
    <text evidence="9">The sequence shown here is derived from an EMBL/GenBank/DDBJ whole genome shotgun (WGS) entry which is preliminary data.</text>
</comment>
<dbReference type="InterPro" id="IPR015443">
    <property type="entry name" value="Aldose_1-epimerase"/>
</dbReference>
<dbReference type="InterPro" id="IPR047215">
    <property type="entry name" value="Galactose_mutarotase-like"/>
</dbReference>
<feature type="binding site" evidence="8">
    <location>
        <begin position="179"/>
        <end position="181"/>
    </location>
    <ligand>
        <name>beta-D-galactose</name>
        <dbReference type="ChEBI" id="CHEBI:27667"/>
    </ligand>
</feature>
<dbReference type="GO" id="GO:0006006">
    <property type="term" value="P:glucose metabolic process"/>
    <property type="evidence" value="ECO:0007669"/>
    <property type="project" value="TreeGrafter"/>
</dbReference>
<dbReference type="PIRSF" id="PIRSF005096">
    <property type="entry name" value="GALM"/>
    <property type="match status" value="1"/>
</dbReference>
<dbReference type="PANTHER" id="PTHR10091">
    <property type="entry name" value="ALDOSE-1-EPIMERASE"/>
    <property type="match status" value="1"/>
</dbReference>
<evidence type="ECO:0000256" key="8">
    <source>
        <dbReference type="PIRSR" id="PIRSR005096-3"/>
    </source>
</evidence>
<dbReference type="GO" id="GO:0004034">
    <property type="term" value="F:aldose 1-epimerase activity"/>
    <property type="evidence" value="ECO:0007669"/>
    <property type="project" value="UniProtKB-EC"/>
</dbReference>
<dbReference type="CDD" id="cd09019">
    <property type="entry name" value="galactose_mutarotase_like"/>
    <property type="match status" value="1"/>
</dbReference>
<dbReference type="Proteomes" id="UP000285456">
    <property type="component" value="Unassembled WGS sequence"/>
</dbReference>
<dbReference type="PANTHER" id="PTHR10091:SF0">
    <property type="entry name" value="GALACTOSE MUTAROTASE"/>
    <property type="match status" value="1"/>
</dbReference>
<keyword evidence="3 5" id="KW-0413">Isomerase</keyword>
<comment type="pathway">
    <text evidence="1 5">Carbohydrate metabolism; hexose metabolism.</text>
</comment>
<dbReference type="GO" id="GO:0033499">
    <property type="term" value="P:galactose catabolic process via UDP-galactose, Leloir pathway"/>
    <property type="evidence" value="ECO:0007669"/>
    <property type="project" value="TreeGrafter"/>
</dbReference>
<keyword evidence="4 5" id="KW-0119">Carbohydrate metabolism</keyword>
<gene>
    <name evidence="9" type="ORF">D1B32_20920</name>
</gene>
<evidence type="ECO:0000313" key="10">
    <source>
        <dbReference type="Proteomes" id="UP000285456"/>
    </source>
</evidence>
<dbReference type="InterPro" id="IPR014718">
    <property type="entry name" value="GH-type_carb-bd"/>
</dbReference>
<protein>
    <recommendedName>
        <fullName evidence="5">Aldose 1-epimerase</fullName>
        <ecNumber evidence="5">5.1.3.3</ecNumber>
    </recommendedName>
</protein>
<dbReference type="OrthoDB" id="9779408at2"/>
<dbReference type="RefSeq" id="WP_095311451.1">
    <property type="nucleotide sequence ID" value="NZ_PHUT01000021.1"/>
</dbReference>
<dbReference type="GO" id="GO:0005737">
    <property type="term" value="C:cytoplasm"/>
    <property type="evidence" value="ECO:0007669"/>
    <property type="project" value="TreeGrafter"/>
</dbReference>
<evidence type="ECO:0000256" key="3">
    <source>
        <dbReference type="ARBA" id="ARBA00023235"/>
    </source>
</evidence>
<comment type="catalytic activity">
    <reaction evidence="5">
        <text>alpha-D-glucose = beta-D-glucose</text>
        <dbReference type="Rhea" id="RHEA:10264"/>
        <dbReference type="ChEBI" id="CHEBI:15903"/>
        <dbReference type="ChEBI" id="CHEBI:17925"/>
        <dbReference type="EC" id="5.1.3.3"/>
    </reaction>
</comment>
<accession>A0A417YAY8</accession>
<dbReference type="Pfam" id="PF01263">
    <property type="entry name" value="Aldose_epim"/>
    <property type="match status" value="1"/>
</dbReference>
<dbReference type="SUPFAM" id="SSF74650">
    <property type="entry name" value="Galactose mutarotase-like"/>
    <property type="match status" value="1"/>
</dbReference>
<dbReference type="AlphaFoldDB" id="A0A417YAY8"/>
<dbReference type="EMBL" id="QWEH01000021">
    <property type="protein sequence ID" value="RHW29677.1"/>
    <property type="molecule type" value="Genomic_DNA"/>
</dbReference>
<feature type="active site" description="Proton donor" evidence="6">
    <location>
        <position position="179"/>
    </location>
</feature>
<dbReference type="GO" id="GO:0030246">
    <property type="term" value="F:carbohydrate binding"/>
    <property type="evidence" value="ECO:0007669"/>
    <property type="project" value="InterPro"/>
</dbReference>
<proteinExistence type="inferred from homology"/>
<reference evidence="9 10" key="1">
    <citation type="journal article" date="2007" name="Int. J. Syst. Evol. Microbiol.">
        <title>Oceanobacillus profundus sp. nov., isolated from a deep-sea sediment core.</title>
        <authorList>
            <person name="Kim Y.G."/>
            <person name="Choi D.H."/>
            <person name="Hyun S."/>
            <person name="Cho B.C."/>
        </authorList>
    </citation>
    <scope>NUCLEOTIDE SEQUENCE [LARGE SCALE GENOMIC DNA]</scope>
    <source>
        <strain evidence="9 10">DSM 18246</strain>
    </source>
</reference>
<evidence type="ECO:0000256" key="2">
    <source>
        <dbReference type="ARBA" id="ARBA00006206"/>
    </source>
</evidence>
<evidence type="ECO:0000256" key="5">
    <source>
        <dbReference type="PIRNR" id="PIRNR005096"/>
    </source>
</evidence>
<evidence type="ECO:0000256" key="1">
    <source>
        <dbReference type="ARBA" id="ARBA00005028"/>
    </source>
</evidence>
<comment type="similarity">
    <text evidence="2 5">Belongs to the aldose epimerase family.</text>
</comment>
<dbReference type="InterPro" id="IPR008183">
    <property type="entry name" value="Aldose_1/G6P_1-epimerase"/>
</dbReference>
<organism evidence="9 10">
    <name type="scientific">Oceanobacillus profundus</name>
    <dbReference type="NCBI Taxonomy" id="372463"/>
    <lineage>
        <taxon>Bacteria</taxon>
        <taxon>Bacillati</taxon>
        <taxon>Bacillota</taxon>
        <taxon>Bacilli</taxon>
        <taxon>Bacillales</taxon>
        <taxon>Bacillaceae</taxon>
        <taxon>Oceanobacillus</taxon>
    </lineage>
</organism>
<evidence type="ECO:0000256" key="7">
    <source>
        <dbReference type="PIRSR" id="PIRSR005096-2"/>
    </source>
</evidence>
<dbReference type="EC" id="5.1.3.3" evidence="5"/>
<evidence type="ECO:0000256" key="4">
    <source>
        <dbReference type="ARBA" id="ARBA00023277"/>
    </source>
</evidence>
<feature type="binding site" evidence="7">
    <location>
        <position position="252"/>
    </location>
    <ligand>
        <name>beta-D-galactose</name>
        <dbReference type="ChEBI" id="CHEBI:27667"/>
    </ligand>
</feature>